<evidence type="ECO:0000256" key="9">
    <source>
        <dbReference type="SAM" id="MobiDB-lite"/>
    </source>
</evidence>
<dbReference type="GeneID" id="115884437"/>
<protein>
    <submittedName>
        <fullName evidence="13">TWiK family of potassium channels protein 7-like isoform X3</fullName>
    </submittedName>
    <submittedName>
        <fullName evidence="14">TWiK family of potassium channels protein 7-like isoform X4</fullName>
    </submittedName>
</protein>
<feature type="region of interest" description="Disordered" evidence="9">
    <location>
        <begin position="448"/>
        <end position="472"/>
    </location>
</feature>
<dbReference type="RefSeq" id="XP_030758878.1">
    <property type="nucleotide sequence ID" value="XM_030903018.1"/>
</dbReference>
<evidence type="ECO:0000313" key="13">
    <source>
        <dbReference type="RefSeq" id="XP_030758878.1"/>
    </source>
</evidence>
<keyword evidence="5 8" id="KW-0406">Ion transport</keyword>
<dbReference type="GO" id="GO:0030322">
    <property type="term" value="P:stabilization of membrane potential"/>
    <property type="evidence" value="ECO:0007669"/>
    <property type="project" value="TreeGrafter"/>
</dbReference>
<name>A0A6J2Y502_SITOR</name>
<dbReference type="Pfam" id="PF07885">
    <property type="entry name" value="Ion_trans_2"/>
    <property type="match status" value="2"/>
</dbReference>
<dbReference type="PANTHER" id="PTHR11003:SF335">
    <property type="entry name" value="POTASSIUM CHANNEL DOMAIN-CONTAINING PROTEIN"/>
    <property type="match status" value="1"/>
</dbReference>
<feature type="region of interest" description="Disordered" evidence="9">
    <location>
        <begin position="309"/>
        <end position="329"/>
    </location>
</feature>
<evidence type="ECO:0000256" key="5">
    <source>
        <dbReference type="ARBA" id="ARBA00023065"/>
    </source>
</evidence>
<evidence type="ECO:0000256" key="3">
    <source>
        <dbReference type="ARBA" id="ARBA00022692"/>
    </source>
</evidence>
<evidence type="ECO:0000313" key="12">
    <source>
        <dbReference type="Proteomes" id="UP000504635"/>
    </source>
</evidence>
<dbReference type="OrthoDB" id="297496at2759"/>
<dbReference type="Proteomes" id="UP000504635">
    <property type="component" value="Unplaced"/>
</dbReference>
<gene>
    <name evidence="13 14" type="primary">LOC115884437</name>
</gene>
<feature type="compositionally biased region" description="Basic and acidic residues" evidence="9">
    <location>
        <begin position="1"/>
        <end position="12"/>
    </location>
</feature>
<dbReference type="GO" id="GO:0015271">
    <property type="term" value="F:outward rectifier potassium channel activity"/>
    <property type="evidence" value="ECO:0007669"/>
    <property type="project" value="TreeGrafter"/>
</dbReference>
<dbReference type="RefSeq" id="XP_030758879.1">
    <property type="nucleotide sequence ID" value="XM_030903019.1"/>
</dbReference>
<accession>A0A6J2Y502</accession>
<dbReference type="InterPro" id="IPR003280">
    <property type="entry name" value="2pore_dom_K_chnl"/>
</dbReference>
<comment type="subcellular location">
    <subcellularLocation>
        <location evidence="1">Membrane</location>
        <topology evidence="1">Multi-pass membrane protein</topology>
    </subcellularLocation>
</comment>
<feature type="transmembrane region" description="Helical" evidence="10">
    <location>
        <begin position="79"/>
        <end position="98"/>
    </location>
</feature>
<dbReference type="AlphaFoldDB" id="A0A6J2Y502"/>
<feature type="transmembrane region" description="Helical" evidence="10">
    <location>
        <begin position="202"/>
        <end position="220"/>
    </location>
</feature>
<evidence type="ECO:0000256" key="1">
    <source>
        <dbReference type="ARBA" id="ARBA00004141"/>
    </source>
</evidence>
<comment type="similarity">
    <text evidence="8">Belongs to the two pore domain potassium channel (TC 1.A.1.8) family.</text>
</comment>
<keyword evidence="12" id="KW-1185">Reference proteome</keyword>
<dbReference type="InterPro" id="IPR013099">
    <property type="entry name" value="K_chnl_dom"/>
</dbReference>
<keyword evidence="6 10" id="KW-0472">Membrane</keyword>
<evidence type="ECO:0000256" key="6">
    <source>
        <dbReference type="ARBA" id="ARBA00023136"/>
    </source>
</evidence>
<evidence type="ECO:0000259" key="11">
    <source>
        <dbReference type="Pfam" id="PF07885"/>
    </source>
</evidence>
<keyword evidence="3 8" id="KW-0812">Transmembrane</keyword>
<feature type="domain" description="Potassium channel" evidence="11">
    <location>
        <begin position="351"/>
        <end position="423"/>
    </location>
</feature>
<sequence>MEEPKDASDGDIKPPSPVLTSKIEKNGPGRPKFRGPKVRRRERKSLGDTVKCTKIIEVLDPQTSHVVARKSIAGTDKLFFLKIFSITHVIATYQLHILQFRKDYGQIKRLIKVCMCELILIMILCGLGGLTFKYVEGNFETFYKCGVKRVKRDFIDLLWTKSHNLREEDWKSLARARLRSFEEELHNAHEAGMTDYSGQRSWSFLNGIVYSLTVITTIGYGHMFPKTHTGRALTIVYALIGIPLFLIALTDFGKLFTRGIKFLWSFVRRLYYTGSCRRVRKTTGVDDIFKGAQMMYDVATFRRPSMFHNPEEQDQDPENQAPPTDTPTTPAISNFEIDDEFNLPISVALFILVAYIFCGACIYMVIENWRFFEAFYFVFISMSTIGFGDYVPRSPAFMIISIIYLVFGLALMSMCFNVVQAKLSDTFKQASAKIGATIGLEVDENGSVITTSPDKPEAPPIPEPVAGSNSKM</sequence>
<feature type="transmembrane region" description="Helical" evidence="10">
    <location>
        <begin position="110"/>
        <end position="132"/>
    </location>
</feature>
<proteinExistence type="inferred from homology"/>
<evidence type="ECO:0000256" key="4">
    <source>
        <dbReference type="ARBA" id="ARBA00022989"/>
    </source>
</evidence>
<dbReference type="GO" id="GO:0005886">
    <property type="term" value="C:plasma membrane"/>
    <property type="evidence" value="ECO:0007669"/>
    <property type="project" value="TreeGrafter"/>
</dbReference>
<evidence type="ECO:0000256" key="8">
    <source>
        <dbReference type="RuleBase" id="RU003857"/>
    </source>
</evidence>
<feature type="region of interest" description="Disordered" evidence="9">
    <location>
        <begin position="1"/>
        <end position="46"/>
    </location>
</feature>
<dbReference type="SUPFAM" id="SSF81324">
    <property type="entry name" value="Voltage-gated potassium channels"/>
    <property type="match status" value="2"/>
</dbReference>
<evidence type="ECO:0000313" key="14">
    <source>
        <dbReference type="RefSeq" id="XP_030758879.1"/>
    </source>
</evidence>
<keyword evidence="4 10" id="KW-1133">Transmembrane helix</keyword>
<feature type="transmembrane region" description="Helical" evidence="10">
    <location>
        <begin position="397"/>
        <end position="419"/>
    </location>
</feature>
<reference evidence="13 14" key="1">
    <citation type="submission" date="2025-04" db="UniProtKB">
        <authorList>
            <consortium name="RefSeq"/>
        </authorList>
    </citation>
    <scope>IDENTIFICATION</scope>
    <source>
        <tissue evidence="13 14">Gonads</tissue>
    </source>
</reference>
<feature type="domain" description="Potassium channel" evidence="11">
    <location>
        <begin position="200"/>
        <end position="257"/>
    </location>
</feature>
<dbReference type="PRINTS" id="PR01333">
    <property type="entry name" value="2POREKCHANEL"/>
</dbReference>
<feature type="transmembrane region" description="Helical" evidence="10">
    <location>
        <begin position="343"/>
        <end position="366"/>
    </location>
</feature>
<dbReference type="PANTHER" id="PTHR11003">
    <property type="entry name" value="POTASSIUM CHANNEL, SUBFAMILY K"/>
    <property type="match status" value="1"/>
</dbReference>
<organism evidence="12 13">
    <name type="scientific">Sitophilus oryzae</name>
    <name type="common">Rice weevil</name>
    <name type="synonym">Curculio oryzae</name>
    <dbReference type="NCBI Taxonomy" id="7048"/>
    <lineage>
        <taxon>Eukaryota</taxon>
        <taxon>Metazoa</taxon>
        <taxon>Ecdysozoa</taxon>
        <taxon>Arthropoda</taxon>
        <taxon>Hexapoda</taxon>
        <taxon>Insecta</taxon>
        <taxon>Pterygota</taxon>
        <taxon>Neoptera</taxon>
        <taxon>Endopterygota</taxon>
        <taxon>Coleoptera</taxon>
        <taxon>Polyphaga</taxon>
        <taxon>Cucujiformia</taxon>
        <taxon>Curculionidae</taxon>
        <taxon>Dryophthorinae</taxon>
        <taxon>Sitophilus</taxon>
    </lineage>
</organism>
<evidence type="ECO:0000256" key="7">
    <source>
        <dbReference type="ARBA" id="ARBA00023303"/>
    </source>
</evidence>
<keyword evidence="2 8" id="KW-0813">Transport</keyword>
<feature type="transmembrane region" description="Helical" evidence="10">
    <location>
        <begin position="232"/>
        <end position="249"/>
    </location>
</feature>
<keyword evidence="7 8" id="KW-0407">Ion channel</keyword>
<dbReference type="Gene3D" id="1.10.287.70">
    <property type="match status" value="1"/>
</dbReference>
<evidence type="ECO:0000256" key="2">
    <source>
        <dbReference type="ARBA" id="ARBA00022448"/>
    </source>
</evidence>
<dbReference type="GO" id="GO:0022841">
    <property type="term" value="F:potassium ion leak channel activity"/>
    <property type="evidence" value="ECO:0007669"/>
    <property type="project" value="TreeGrafter"/>
</dbReference>
<evidence type="ECO:0000256" key="10">
    <source>
        <dbReference type="SAM" id="Phobius"/>
    </source>
</evidence>
<feature type="compositionally biased region" description="Basic residues" evidence="9">
    <location>
        <begin position="31"/>
        <end position="43"/>
    </location>
</feature>